<dbReference type="GO" id="GO:0046983">
    <property type="term" value="F:protein dimerization activity"/>
    <property type="evidence" value="ECO:0007669"/>
    <property type="project" value="InterPro"/>
</dbReference>
<protein>
    <recommendedName>
        <fullName evidence="7">BHLH domain-containing protein</fullName>
    </recommendedName>
</protein>
<organism evidence="8 9">
    <name type="scientific">Drosophila madeirensis</name>
    <name type="common">Fruit fly</name>
    <dbReference type="NCBI Taxonomy" id="30013"/>
    <lineage>
        <taxon>Eukaryota</taxon>
        <taxon>Metazoa</taxon>
        <taxon>Ecdysozoa</taxon>
        <taxon>Arthropoda</taxon>
        <taxon>Hexapoda</taxon>
        <taxon>Insecta</taxon>
        <taxon>Pterygota</taxon>
        <taxon>Neoptera</taxon>
        <taxon>Endopterygota</taxon>
        <taxon>Diptera</taxon>
        <taxon>Brachycera</taxon>
        <taxon>Muscomorpha</taxon>
        <taxon>Ephydroidea</taxon>
        <taxon>Drosophilidae</taxon>
        <taxon>Drosophila</taxon>
        <taxon>Sophophora</taxon>
    </lineage>
</organism>
<dbReference type="EMBL" id="AP029266">
    <property type="protein sequence ID" value="BFG02979.1"/>
    <property type="molecule type" value="Genomic_DNA"/>
</dbReference>
<dbReference type="InterPro" id="IPR051732">
    <property type="entry name" value="USF"/>
</dbReference>
<gene>
    <name evidence="8" type="ORF">DMAD_02340</name>
</gene>
<dbReference type="PROSITE" id="PS50888">
    <property type="entry name" value="BHLH"/>
    <property type="match status" value="1"/>
</dbReference>
<dbReference type="Gene3D" id="4.10.280.10">
    <property type="entry name" value="Helix-loop-helix DNA-binding domain"/>
    <property type="match status" value="1"/>
</dbReference>
<evidence type="ECO:0000256" key="5">
    <source>
        <dbReference type="SAM" id="Coils"/>
    </source>
</evidence>
<evidence type="ECO:0000256" key="3">
    <source>
        <dbReference type="ARBA" id="ARBA00023163"/>
    </source>
</evidence>
<dbReference type="GO" id="GO:0000978">
    <property type="term" value="F:RNA polymerase II cis-regulatory region sequence-specific DNA binding"/>
    <property type="evidence" value="ECO:0007669"/>
    <property type="project" value="TreeGrafter"/>
</dbReference>
<proteinExistence type="predicted"/>
<feature type="domain" description="BHLH" evidence="7">
    <location>
        <begin position="271"/>
        <end position="370"/>
    </location>
</feature>
<feature type="region of interest" description="Disordered" evidence="6">
    <location>
        <begin position="192"/>
        <end position="214"/>
    </location>
</feature>
<keyword evidence="5" id="KW-0175">Coiled coil</keyword>
<dbReference type="InterPro" id="IPR036638">
    <property type="entry name" value="HLH_DNA-bd_sf"/>
</dbReference>
<evidence type="ECO:0000259" key="7">
    <source>
        <dbReference type="PROSITE" id="PS50888"/>
    </source>
</evidence>
<feature type="coiled-coil region" evidence="5">
    <location>
        <begin position="367"/>
        <end position="404"/>
    </location>
</feature>
<evidence type="ECO:0000256" key="4">
    <source>
        <dbReference type="ARBA" id="ARBA00023242"/>
    </source>
</evidence>
<dbReference type="PANTHER" id="PTHR46117:SF3">
    <property type="entry name" value="FI24210P1"/>
    <property type="match status" value="1"/>
</dbReference>
<keyword evidence="2" id="KW-0805">Transcription regulation</keyword>
<dbReference type="PANTHER" id="PTHR46117">
    <property type="entry name" value="FI24210P1"/>
    <property type="match status" value="1"/>
</dbReference>
<feature type="region of interest" description="Disordered" evidence="6">
    <location>
        <begin position="302"/>
        <end position="357"/>
    </location>
</feature>
<dbReference type="AlphaFoldDB" id="A0AAU9G634"/>
<evidence type="ECO:0000313" key="8">
    <source>
        <dbReference type="EMBL" id="BFG02979.1"/>
    </source>
</evidence>
<accession>A0AAU9G634</accession>
<keyword evidence="4" id="KW-0539">Nucleus</keyword>
<dbReference type="Proteomes" id="UP001500889">
    <property type="component" value="Chromosome A"/>
</dbReference>
<reference evidence="8 9" key="1">
    <citation type="submission" date="2024-02" db="EMBL/GenBank/DDBJ databases">
        <title>A chromosome-level genome assembly of Drosophila madeirensis, a fruit fly species endemic to Madeira island.</title>
        <authorList>
            <person name="Tomihara K."/>
            <person name="Llopart A."/>
            <person name="Yamamoto D."/>
        </authorList>
    </citation>
    <scope>NUCLEOTIDE SEQUENCE [LARGE SCALE GENOMIC DNA]</scope>
    <source>
        <strain evidence="8 9">RF1</strain>
    </source>
</reference>
<dbReference type="InterPro" id="IPR011598">
    <property type="entry name" value="bHLH_dom"/>
</dbReference>
<evidence type="ECO:0000313" key="9">
    <source>
        <dbReference type="Proteomes" id="UP001500889"/>
    </source>
</evidence>
<keyword evidence="3" id="KW-0804">Transcription</keyword>
<dbReference type="GO" id="GO:0000981">
    <property type="term" value="F:DNA-binding transcription factor activity, RNA polymerase II-specific"/>
    <property type="evidence" value="ECO:0007669"/>
    <property type="project" value="TreeGrafter"/>
</dbReference>
<feature type="compositionally biased region" description="Low complexity" evidence="6">
    <location>
        <begin position="322"/>
        <end position="337"/>
    </location>
</feature>
<dbReference type="SUPFAM" id="SSF47459">
    <property type="entry name" value="HLH, helix-loop-helix DNA-binding domain"/>
    <property type="match status" value="1"/>
</dbReference>
<keyword evidence="9" id="KW-1185">Reference proteome</keyword>
<sequence length="472" mass="49752">MNAKKRQRLDLGLDLAATATSATPTTTSATVTGAAGAGAAAASDLSDALLASSFGNGQSLFLTSSGNGSGGAQILLTICGDENSDESQEYYAIKQEPDMDLNSLLPSNLQLPTGCEIYLVKDTTISAPIQLGGHHHTHTQTHTQTQTQGHIQAQSIPAKATIKLEPDTMSDRCGLTVNKLCTSSTNILYVSNGGHPSKSVSSTATPEPKGASAQKPNVAATIAKVAATAASSPSTMRALKLVEERVGAGGVGGVGGASTAKLDAYKKRDDKRRATHNEVERRRRDKINCWIFKLKEMLPTEGSRYRPAHSNGNGNGNGQMESVSISLSSSTSEASTSPGLRVNQSANGRTPPNDSKSQILIKACEYIKSMQGEIDNLREGLREADKLRVTNKTLRDELNSLKRQQELQERFHSSGGGSFNVTLNSLNSSATSDLFDGIDGGPHPMGMGMGMGMSMGMSAFGKRGLMIADYDE</sequence>
<dbReference type="Pfam" id="PF00010">
    <property type="entry name" value="HLH"/>
    <property type="match status" value="1"/>
</dbReference>
<dbReference type="SMART" id="SM00353">
    <property type="entry name" value="HLH"/>
    <property type="match status" value="1"/>
</dbReference>
<comment type="subcellular location">
    <subcellularLocation>
        <location evidence="1">Nucleus</location>
    </subcellularLocation>
</comment>
<name>A0AAU9G634_DROMD</name>
<feature type="compositionally biased region" description="Polar residues" evidence="6">
    <location>
        <begin position="342"/>
        <end position="357"/>
    </location>
</feature>
<evidence type="ECO:0000256" key="1">
    <source>
        <dbReference type="ARBA" id="ARBA00004123"/>
    </source>
</evidence>
<dbReference type="GO" id="GO:0005634">
    <property type="term" value="C:nucleus"/>
    <property type="evidence" value="ECO:0007669"/>
    <property type="project" value="UniProtKB-SubCell"/>
</dbReference>
<evidence type="ECO:0000256" key="2">
    <source>
        <dbReference type="ARBA" id="ARBA00023015"/>
    </source>
</evidence>
<evidence type="ECO:0000256" key="6">
    <source>
        <dbReference type="SAM" id="MobiDB-lite"/>
    </source>
</evidence>